<evidence type="ECO:0000313" key="3">
    <source>
        <dbReference type="Proteomes" id="UP001303160"/>
    </source>
</evidence>
<reference evidence="2" key="2">
    <citation type="submission" date="2023-05" db="EMBL/GenBank/DDBJ databases">
        <authorList>
            <consortium name="Lawrence Berkeley National Laboratory"/>
            <person name="Steindorff A."/>
            <person name="Hensen N."/>
            <person name="Bonometti L."/>
            <person name="Westerberg I."/>
            <person name="Brannstrom I.O."/>
            <person name="Guillou S."/>
            <person name="Cros-Aarteil S."/>
            <person name="Calhoun S."/>
            <person name="Haridas S."/>
            <person name="Kuo A."/>
            <person name="Mondo S."/>
            <person name="Pangilinan J."/>
            <person name="Riley R."/>
            <person name="Labutti K."/>
            <person name="Andreopoulos B."/>
            <person name="Lipzen A."/>
            <person name="Chen C."/>
            <person name="Yanf M."/>
            <person name="Daum C."/>
            <person name="Ng V."/>
            <person name="Clum A."/>
            <person name="Ohm R."/>
            <person name="Martin F."/>
            <person name="Silar P."/>
            <person name="Natvig D."/>
            <person name="Lalanne C."/>
            <person name="Gautier V."/>
            <person name="Ament-Velasquez S.L."/>
            <person name="Kruys A."/>
            <person name="Hutchinson M.I."/>
            <person name="Powell A.J."/>
            <person name="Barry K."/>
            <person name="Miller A.N."/>
            <person name="Grigoriev I.V."/>
            <person name="Debuchy R."/>
            <person name="Gladieux P."/>
            <person name="Thoren M.H."/>
            <person name="Johannesson H."/>
        </authorList>
    </citation>
    <scope>NUCLEOTIDE SEQUENCE</scope>
    <source>
        <strain evidence="2">CBS 315.58</strain>
    </source>
</reference>
<keyword evidence="1" id="KW-0812">Transmembrane</keyword>
<evidence type="ECO:0000256" key="1">
    <source>
        <dbReference type="SAM" id="Phobius"/>
    </source>
</evidence>
<organism evidence="2 3">
    <name type="scientific">Triangularia verruculosa</name>
    <dbReference type="NCBI Taxonomy" id="2587418"/>
    <lineage>
        <taxon>Eukaryota</taxon>
        <taxon>Fungi</taxon>
        <taxon>Dikarya</taxon>
        <taxon>Ascomycota</taxon>
        <taxon>Pezizomycotina</taxon>
        <taxon>Sordariomycetes</taxon>
        <taxon>Sordariomycetidae</taxon>
        <taxon>Sordariales</taxon>
        <taxon>Podosporaceae</taxon>
        <taxon>Triangularia</taxon>
    </lineage>
</organism>
<reference evidence="2" key="1">
    <citation type="journal article" date="2023" name="Mol. Phylogenet. Evol.">
        <title>Genome-scale phylogeny and comparative genomics of the fungal order Sordariales.</title>
        <authorList>
            <person name="Hensen N."/>
            <person name="Bonometti L."/>
            <person name="Westerberg I."/>
            <person name="Brannstrom I.O."/>
            <person name="Guillou S."/>
            <person name="Cros-Aarteil S."/>
            <person name="Calhoun S."/>
            <person name="Haridas S."/>
            <person name="Kuo A."/>
            <person name="Mondo S."/>
            <person name="Pangilinan J."/>
            <person name="Riley R."/>
            <person name="LaButti K."/>
            <person name="Andreopoulos B."/>
            <person name="Lipzen A."/>
            <person name="Chen C."/>
            <person name="Yan M."/>
            <person name="Daum C."/>
            <person name="Ng V."/>
            <person name="Clum A."/>
            <person name="Steindorff A."/>
            <person name="Ohm R.A."/>
            <person name="Martin F."/>
            <person name="Silar P."/>
            <person name="Natvig D.O."/>
            <person name="Lalanne C."/>
            <person name="Gautier V."/>
            <person name="Ament-Velasquez S.L."/>
            <person name="Kruys A."/>
            <person name="Hutchinson M.I."/>
            <person name="Powell A.J."/>
            <person name="Barry K."/>
            <person name="Miller A.N."/>
            <person name="Grigoriev I.V."/>
            <person name="Debuchy R."/>
            <person name="Gladieux P."/>
            <person name="Hiltunen Thoren M."/>
            <person name="Johannesson H."/>
        </authorList>
    </citation>
    <scope>NUCLEOTIDE SEQUENCE</scope>
    <source>
        <strain evidence="2">CBS 315.58</strain>
    </source>
</reference>
<evidence type="ECO:0000313" key="2">
    <source>
        <dbReference type="EMBL" id="KAK4199001.1"/>
    </source>
</evidence>
<feature type="transmembrane region" description="Helical" evidence="1">
    <location>
        <begin position="144"/>
        <end position="165"/>
    </location>
</feature>
<name>A0AAN6XEW4_9PEZI</name>
<keyword evidence="1" id="KW-1133">Transmembrane helix</keyword>
<dbReference type="Proteomes" id="UP001303160">
    <property type="component" value="Unassembled WGS sequence"/>
</dbReference>
<keyword evidence="1" id="KW-0472">Membrane</keyword>
<proteinExistence type="predicted"/>
<keyword evidence="3" id="KW-1185">Reference proteome</keyword>
<feature type="transmembrane region" description="Helical" evidence="1">
    <location>
        <begin position="102"/>
        <end position="124"/>
    </location>
</feature>
<protein>
    <submittedName>
        <fullName evidence="2">Uncharacterized protein</fullName>
    </submittedName>
</protein>
<dbReference type="AlphaFoldDB" id="A0AAN6XEW4"/>
<gene>
    <name evidence="2" type="ORF">QBC40DRAFT_255552</name>
</gene>
<accession>A0AAN6XEW4</accession>
<dbReference type="EMBL" id="MU863938">
    <property type="protein sequence ID" value="KAK4199001.1"/>
    <property type="molecule type" value="Genomic_DNA"/>
</dbReference>
<comment type="caution">
    <text evidence="2">The sequence shown here is derived from an EMBL/GenBank/DDBJ whole genome shotgun (WGS) entry which is preliminary data.</text>
</comment>
<sequence>MLVLELDIGTLKDVCEKYERFAENGDVGEELQKTVKSSVHRFSVKAINILRGLEVRHRQLLSLQASLKEGKALFESMMQFRTFQASHRSAITMEKETVSMHVVTVVTMLFLPATFISTFFQSGIIQLKGAEEVEGQWLLHREVFMLYIEICIPLTAVTMLVWFLVNYRAKSKSLKKLSEGQVNRAVESSDSVA</sequence>
<dbReference type="Gene3D" id="1.20.58.340">
    <property type="entry name" value="Magnesium transport protein CorA, transmembrane region"/>
    <property type="match status" value="1"/>
</dbReference>